<dbReference type="InterPro" id="IPR051620">
    <property type="entry name" value="ORF904-like_C"/>
</dbReference>
<evidence type="ECO:0000256" key="4">
    <source>
        <dbReference type="ARBA" id="ARBA00022840"/>
    </source>
</evidence>
<dbReference type="InterPro" id="IPR045455">
    <property type="entry name" value="NrS-1_pol-like_helicase"/>
</dbReference>
<dbReference type="SUPFAM" id="SSF52540">
    <property type="entry name" value="P-loop containing nucleoside triphosphate hydrolases"/>
    <property type="match status" value="1"/>
</dbReference>
<dbReference type="NCBIfam" id="TIGR01613">
    <property type="entry name" value="primase_Cterm"/>
    <property type="match status" value="1"/>
</dbReference>
<proteinExistence type="predicted"/>
<dbReference type="PANTHER" id="PTHR35372">
    <property type="entry name" value="ATP BINDING PROTEIN-RELATED"/>
    <property type="match status" value="1"/>
</dbReference>
<evidence type="ECO:0000256" key="1">
    <source>
        <dbReference type="ARBA" id="ARBA00022741"/>
    </source>
</evidence>
<keyword evidence="2" id="KW-0378">Hydrolase</keyword>
<dbReference type="GO" id="GO:0004386">
    <property type="term" value="F:helicase activity"/>
    <property type="evidence" value="ECO:0007669"/>
    <property type="project" value="UniProtKB-KW"/>
</dbReference>
<dbReference type="InterPro" id="IPR014015">
    <property type="entry name" value="Helicase_SF3_DNA-vir"/>
</dbReference>
<dbReference type="PANTHER" id="PTHR35372:SF2">
    <property type="entry name" value="SF3 HELICASE DOMAIN-CONTAINING PROTEIN"/>
    <property type="match status" value="1"/>
</dbReference>
<feature type="domain" description="SF3 helicase" evidence="5">
    <location>
        <begin position="486"/>
        <end position="646"/>
    </location>
</feature>
<evidence type="ECO:0000313" key="7">
    <source>
        <dbReference type="Proteomes" id="UP000032552"/>
    </source>
</evidence>
<keyword evidence="4" id="KW-0067">ATP-binding</keyword>
<dbReference type="Pfam" id="PF22763">
    <property type="entry name" value="NrS1-1_pol-like_HBD"/>
    <property type="match status" value="1"/>
</dbReference>
<dbReference type="PROSITE" id="PS51206">
    <property type="entry name" value="SF3_HELICASE_1"/>
    <property type="match status" value="1"/>
</dbReference>
<dbReference type="InterPro" id="IPR027417">
    <property type="entry name" value="P-loop_NTPase"/>
</dbReference>
<dbReference type="EMBL" id="BAYM01000080">
    <property type="protein sequence ID" value="GAN36457.1"/>
    <property type="molecule type" value="Genomic_DNA"/>
</dbReference>
<dbReference type="GO" id="GO:0016787">
    <property type="term" value="F:hydrolase activity"/>
    <property type="evidence" value="ECO:0007669"/>
    <property type="project" value="UniProtKB-KW"/>
</dbReference>
<dbReference type="Pfam" id="PF19263">
    <property type="entry name" value="DUF5906"/>
    <property type="match status" value="1"/>
</dbReference>
<gene>
    <name evidence="6" type="ORF">LC0644_1046</name>
</gene>
<keyword evidence="1" id="KW-0547">Nucleotide-binding</keyword>
<dbReference type="Pfam" id="PF03288">
    <property type="entry name" value="Pox_D5"/>
    <property type="match status" value="1"/>
</dbReference>
<comment type="caution">
    <text evidence="6">The sequence shown here is derived from an EMBL/GenBank/DDBJ whole genome shotgun (WGS) entry which is preliminary data.</text>
</comment>
<organism evidence="6 7">
    <name type="scientific">Lacticaseibacillus paracasei NRIC 0644</name>
    <dbReference type="NCBI Taxonomy" id="1435038"/>
    <lineage>
        <taxon>Bacteria</taxon>
        <taxon>Bacillati</taxon>
        <taxon>Bacillota</taxon>
        <taxon>Bacilli</taxon>
        <taxon>Lactobacillales</taxon>
        <taxon>Lactobacillaceae</taxon>
        <taxon>Lacticaseibacillus</taxon>
    </lineage>
</organism>
<dbReference type="Gene3D" id="3.40.50.300">
    <property type="entry name" value="P-loop containing nucleotide triphosphate hydrolases"/>
    <property type="match status" value="1"/>
</dbReference>
<evidence type="ECO:0000256" key="2">
    <source>
        <dbReference type="ARBA" id="ARBA00022801"/>
    </source>
</evidence>
<dbReference type="GO" id="GO:0005524">
    <property type="term" value="F:ATP binding"/>
    <property type="evidence" value="ECO:0007669"/>
    <property type="project" value="UniProtKB-KW"/>
</dbReference>
<dbReference type="RefSeq" id="WP_045624809.1">
    <property type="nucleotide sequence ID" value="NZ_BAYM01000080.1"/>
</dbReference>
<dbReference type="InterPro" id="IPR054468">
    <property type="entry name" value="NrSPol-like_HBD"/>
</dbReference>
<reference evidence="7" key="1">
    <citation type="submission" date="2014-05" db="EMBL/GenBank/DDBJ databases">
        <title>Whole genome sequencing of Lactobacillus casei NRIC0644.</title>
        <authorList>
            <person name="Atarashi H."/>
            <person name="Yoshida Y."/>
            <person name="Fujimura S."/>
            <person name="Tanaka N."/>
            <person name="Shiwa Y."/>
            <person name="Yoshikawa H."/>
            <person name="Okada S."/>
            <person name="Nakagawa J."/>
        </authorList>
    </citation>
    <scope>NUCLEOTIDE SEQUENCE [LARGE SCALE GENOMIC DNA]</scope>
    <source>
        <strain evidence="7">NRIC0644</strain>
    </source>
</reference>
<dbReference type="InterPro" id="IPR004968">
    <property type="entry name" value="DNA_primase/NTPase_C"/>
</dbReference>
<dbReference type="AlphaFoldDB" id="A0A0C9Q9D0"/>
<keyword evidence="3" id="KW-0347">Helicase</keyword>
<dbReference type="InterPro" id="IPR014818">
    <property type="entry name" value="Phage/plasmid_primase_P4_C"/>
</dbReference>
<dbReference type="Proteomes" id="UP000032552">
    <property type="component" value="Unassembled WGS sequence"/>
</dbReference>
<dbReference type="InterPro" id="IPR006500">
    <property type="entry name" value="Helicase_put_C_phage/plasmid"/>
</dbReference>
<accession>A0A0C9Q9D0</accession>
<dbReference type="SMART" id="SM00885">
    <property type="entry name" value="D5_N"/>
    <property type="match status" value="1"/>
</dbReference>
<evidence type="ECO:0000256" key="3">
    <source>
        <dbReference type="ARBA" id="ARBA00022806"/>
    </source>
</evidence>
<protein>
    <submittedName>
        <fullName evidence="6">Putative primase</fullName>
    </submittedName>
</protein>
<dbReference type="Pfam" id="PF08706">
    <property type="entry name" value="D5_N"/>
    <property type="match status" value="1"/>
</dbReference>
<name>A0A0C9Q9D0_LACPA</name>
<sequence>MYEQIPEELRSLKQWTVFQKIWQPEKNKYTKIPWSAVTGERASSTNPNDWTTFDKALTYLQHSDFAGLGFVFVDGYVGIDVDHIGPDLDRLEAGDTQDNMAYEFLDAMKSYAETSLSGEGLHIIVKGKLPGSRRRKKNVEMYESGRFFAMTGNKIGPYIGINEPAPAALKKLYEKYIEPQSVLKMPTRRTDPFAVNSLSEDEIIAKMLNSKTGDRIRLLLFGGWEKFYTSQSEADLALANDLAFWTGRDFVKMDSIFRKSSLMRPKWNEKHGKTTYGVATLNKAINETFNVYHPEREKMKYDLSGLMGGSKKPEKKLPARSWDDTGNAQRFVDRFGNVARYSYVDKAWYVFNGSYWELDKQGRIGAMVDAVVDDMKHEKIAIADGMDPEEAKKNWAKFLKRSRSNSAKKAMTEQLRHRLAVMPEEFDRDKILLNTINGYVDLSDGELHDHDVKKMFSKETGVEYTDTVDAPEWSQFLDQIFDHDEELIDYLQKSIGYSLTGSTEEQVMFILYGNGRNGKSVFMDTLKHVAGSYAKSMSAKSIMIKQSDSAANSDIARLKGARLVTASEPNEGVRLDEGLVKELTGGDMVTARFLYGSEFEFKPEFKLWLATNHKPIIRGTDDGIWRRLMLIPFNVQIPENKVDKRLAYKLERESVGILNWAVDGALKWQREGLKAPSSVLAASKSYRAEMDTLELFVRDCCDLGPDYQAPAGELFKAYQSWADSNGEYKMRKQKFSAEMKNKFVYKKNNSRYYLGLRIKMDPRLNWMNTGR</sequence>
<evidence type="ECO:0000313" key="6">
    <source>
        <dbReference type="EMBL" id="GAN36457.1"/>
    </source>
</evidence>
<evidence type="ECO:0000259" key="5">
    <source>
        <dbReference type="PROSITE" id="PS51206"/>
    </source>
</evidence>